<dbReference type="InterPro" id="IPR001965">
    <property type="entry name" value="Znf_PHD"/>
</dbReference>
<protein>
    <recommendedName>
        <fullName evidence="8">PHD-type domain-containing protein</fullName>
    </recommendedName>
</protein>
<accession>A0A1E7FGK4</accession>
<feature type="coiled-coil region" evidence="7">
    <location>
        <begin position="189"/>
        <end position="223"/>
    </location>
</feature>
<evidence type="ECO:0000256" key="4">
    <source>
        <dbReference type="ARBA" id="ARBA00022833"/>
    </source>
</evidence>
<dbReference type="InterPro" id="IPR011011">
    <property type="entry name" value="Znf_FYVE_PHD"/>
</dbReference>
<organism evidence="9 10">
    <name type="scientific">Fragilariopsis cylindrus CCMP1102</name>
    <dbReference type="NCBI Taxonomy" id="635003"/>
    <lineage>
        <taxon>Eukaryota</taxon>
        <taxon>Sar</taxon>
        <taxon>Stramenopiles</taxon>
        <taxon>Ochrophyta</taxon>
        <taxon>Bacillariophyta</taxon>
        <taxon>Bacillariophyceae</taxon>
        <taxon>Bacillariophycidae</taxon>
        <taxon>Bacillariales</taxon>
        <taxon>Bacillariaceae</taxon>
        <taxon>Fragilariopsis</taxon>
    </lineage>
</organism>
<dbReference type="PROSITE" id="PS50016">
    <property type="entry name" value="ZF_PHD_2"/>
    <property type="match status" value="1"/>
</dbReference>
<evidence type="ECO:0000256" key="7">
    <source>
        <dbReference type="SAM" id="Coils"/>
    </source>
</evidence>
<dbReference type="InterPro" id="IPR019786">
    <property type="entry name" value="Zinc_finger_PHD-type_CS"/>
</dbReference>
<dbReference type="Gene3D" id="3.30.40.10">
    <property type="entry name" value="Zinc/RING finger domain, C3HC4 (zinc finger)"/>
    <property type="match status" value="1"/>
</dbReference>
<dbReference type="PROSITE" id="PS01359">
    <property type="entry name" value="ZF_PHD_1"/>
    <property type="match status" value="1"/>
</dbReference>
<sequence>MVSKIRGLSVKVSKWIKKTRELFESGEKIDMQDAKNQIETGEKMKVHTEELRHLKAELRATRSWSNRANKCNLEQGAIHVTDVKLLIEEHESLLIEMPDELDVLKQATVGYCICRRPYDGFMIGCDHCEEWYHGSCIGISESKADRFEKFTCIRCSTKKTYHSSATAAVGIIRKWTCEKDRKKARQIENQKLQRKERSERKNVEKFTSNIKDIEEQLSEFKSQDKPNLASETITEFEAVVPADIIFGRDSIENTKMMNRIDQSDDPSTNMVSVENGESANNTINDEGLPTRGEACSPDSLKNDADNTIQNVHDLDNVKDEPTSIILGPSESLEINIPKNETNNLSDVVLNEGMLCSPF</sequence>
<dbReference type="SUPFAM" id="SSF57903">
    <property type="entry name" value="FYVE/PHD zinc finger"/>
    <property type="match status" value="1"/>
</dbReference>
<dbReference type="Pfam" id="PF00628">
    <property type="entry name" value="PHD"/>
    <property type="match status" value="1"/>
</dbReference>
<dbReference type="EMBL" id="KV784357">
    <property type="protein sequence ID" value="OEU17165.1"/>
    <property type="molecule type" value="Genomic_DNA"/>
</dbReference>
<dbReference type="SMART" id="SM00249">
    <property type="entry name" value="PHD"/>
    <property type="match status" value="1"/>
</dbReference>
<keyword evidence="4" id="KW-0862">Zinc</keyword>
<dbReference type="InterPro" id="IPR037869">
    <property type="entry name" value="Spp1/CFP1"/>
</dbReference>
<evidence type="ECO:0000256" key="2">
    <source>
        <dbReference type="ARBA" id="ARBA00022723"/>
    </source>
</evidence>
<gene>
    <name evidence="9" type="ORF">FRACYDRAFT_183808</name>
</gene>
<dbReference type="InParanoid" id="A0A1E7FGK4"/>
<evidence type="ECO:0000256" key="1">
    <source>
        <dbReference type="ARBA" id="ARBA00004123"/>
    </source>
</evidence>
<keyword evidence="7" id="KW-0175">Coiled coil</keyword>
<proteinExistence type="predicted"/>
<reference evidence="9 10" key="1">
    <citation type="submission" date="2016-09" db="EMBL/GenBank/DDBJ databases">
        <title>Extensive genetic diversity and differential bi-allelic expression allows diatom success in the polar Southern Ocean.</title>
        <authorList>
            <consortium name="DOE Joint Genome Institute"/>
            <person name="Mock T."/>
            <person name="Otillar R.P."/>
            <person name="Strauss J."/>
            <person name="Dupont C."/>
            <person name="Frickenhaus S."/>
            <person name="Maumus F."/>
            <person name="Mcmullan M."/>
            <person name="Sanges R."/>
            <person name="Schmutz J."/>
            <person name="Toseland A."/>
            <person name="Valas R."/>
            <person name="Veluchamy A."/>
            <person name="Ward B.J."/>
            <person name="Allen A."/>
            <person name="Barry K."/>
            <person name="Falciatore A."/>
            <person name="Ferrante M."/>
            <person name="Fortunato A.E."/>
            <person name="Gloeckner G."/>
            <person name="Gruber A."/>
            <person name="Hipkin R."/>
            <person name="Janech M."/>
            <person name="Kroth P."/>
            <person name="Leese F."/>
            <person name="Lindquist E."/>
            <person name="Lyon B.R."/>
            <person name="Martin J."/>
            <person name="Mayer C."/>
            <person name="Parker M."/>
            <person name="Quesneville H."/>
            <person name="Raymond J."/>
            <person name="Uhlig C."/>
            <person name="Valentin K.U."/>
            <person name="Worden A.Z."/>
            <person name="Armbrust E.V."/>
            <person name="Bowler C."/>
            <person name="Green B."/>
            <person name="Moulton V."/>
            <person name="Van Oosterhout C."/>
            <person name="Grigoriev I."/>
        </authorList>
    </citation>
    <scope>NUCLEOTIDE SEQUENCE [LARGE SCALE GENOMIC DNA]</scope>
    <source>
        <strain evidence="9 10">CCMP1102</strain>
    </source>
</reference>
<evidence type="ECO:0000313" key="9">
    <source>
        <dbReference type="EMBL" id="OEU17165.1"/>
    </source>
</evidence>
<dbReference type="GO" id="GO:0045893">
    <property type="term" value="P:positive regulation of DNA-templated transcription"/>
    <property type="evidence" value="ECO:0007669"/>
    <property type="project" value="TreeGrafter"/>
</dbReference>
<dbReference type="InterPro" id="IPR019787">
    <property type="entry name" value="Znf_PHD-finger"/>
</dbReference>
<keyword evidence="5" id="KW-0539">Nucleus</keyword>
<dbReference type="KEGG" id="fcy:FRACYDRAFT_183808"/>
<evidence type="ECO:0000256" key="6">
    <source>
        <dbReference type="PROSITE-ProRule" id="PRU00146"/>
    </source>
</evidence>
<evidence type="ECO:0000259" key="8">
    <source>
        <dbReference type="PROSITE" id="PS50016"/>
    </source>
</evidence>
<dbReference type="PANTHER" id="PTHR46174">
    <property type="entry name" value="CXXC-TYPE ZINC FINGER PROTEIN 1"/>
    <property type="match status" value="1"/>
</dbReference>
<name>A0A1E7FGK4_9STRA</name>
<keyword evidence="3 6" id="KW-0863">Zinc-finger</keyword>
<keyword evidence="2" id="KW-0479">Metal-binding</keyword>
<dbReference type="GO" id="GO:0048188">
    <property type="term" value="C:Set1C/COMPASS complex"/>
    <property type="evidence" value="ECO:0007669"/>
    <property type="project" value="InterPro"/>
</dbReference>
<keyword evidence="10" id="KW-1185">Reference proteome</keyword>
<dbReference type="OrthoDB" id="198567at2759"/>
<evidence type="ECO:0000313" key="10">
    <source>
        <dbReference type="Proteomes" id="UP000095751"/>
    </source>
</evidence>
<feature type="domain" description="PHD-type" evidence="8">
    <location>
        <begin position="109"/>
        <end position="158"/>
    </location>
</feature>
<comment type="subcellular location">
    <subcellularLocation>
        <location evidence="1">Nucleus</location>
    </subcellularLocation>
</comment>
<evidence type="ECO:0000256" key="5">
    <source>
        <dbReference type="ARBA" id="ARBA00023242"/>
    </source>
</evidence>
<evidence type="ECO:0000256" key="3">
    <source>
        <dbReference type="ARBA" id="ARBA00022771"/>
    </source>
</evidence>
<dbReference type="PANTHER" id="PTHR46174:SF1">
    <property type="entry name" value="CXXC-TYPE ZINC FINGER PROTEIN 1"/>
    <property type="match status" value="1"/>
</dbReference>
<dbReference type="Proteomes" id="UP000095751">
    <property type="component" value="Unassembled WGS sequence"/>
</dbReference>
<dbReference type="GO" id="GO:0008270">
    <property type="term" value="F:zinc ion binding"/>
    <property type="evidence" value="ECO:0007669"/>
    <property type="project" value="UniProtKB-KW"/>
</dbReference>
<dbReference type="InterPro" id="IPR013083">
    <property type="entry name" value="Znf_RING/FYVE/PHD"/>
</dbReference>
<dbReference type="AlphaFoldDB" id="A0A1E7FGK4"/>